<sequence>MNNLEWFPLKGFEGNYLISKEGYIKSLLVKERILKPSRNNHHEKYMRVRLKNLDGQWKSYLVHRLVATTFIPNPSDKEQVNHIDENPFNNHVDNLEWATPSENVNHGTAITRIVSKTSKPVKGVNLETGEEVVYKSTSESKKDGFRPEAVSRCCRGIYRQHLGYTFIYLEA</sequence>
<evidence type="ECO:0000259" key="1">
    <source>
        <dbReference type="SMART" id="SM00507"/>
    </source>
</evidence>
<dbReference type="Pfam" id="PF13392">
    <property type="entry name" value="HNH_3"/>
    <property type="match status" value="1"/>
</dbReference>
<feature type="domain" description="HNH nuclease" evidence="1">
    <location>
        <begin position="56"/>
        <end position="104"/>
    </location>
</feature>
<dbReference type="InterPro" id="IPR010902">
    <property type="entry name" value="NUMOD4"/>
</dbReference>
<dbReference type="InterPro" id="IPR036388">
    <property type="entry name" value="WH-like_DNA-bd_sf"/>
</dbReference>
<accession>A0AAE7WEE4</accession>
<dbReference type="EMBL" id="MZ333457">
    <property type="protein sequence ID" value="QYI86586.1"/>
    <property type="molecule type" value="Genomic_DNA"/>
</dbReference>
<proteinExistence type="predicted"/>
<protein>
    <submittedName>
        <fullName evidence="2">HNH homing endonuclease</fullName>
    </submittedName>
</protein>
<dbReference type="GO" id="GO:0016788">
    <property type="term" value="F:hydrolase activity, acting on ester bonds"/>
    <property type="evidence" value="ECO:0007669"/>
    <property type="project" value="InterPro"/>
</dbReference>
<dbReference type="Proteomes" id="UP000827296">
    <property type="component" value="Segment"/>
</dbReference>
<keyword evidence="3" id="KW-1185">Reference proteome</keyword>
<dbReference type="GO" id="GO:0004519">
    <property type="term" value="F:endonuclease activity"/>
    <property type="evidence" value="ECO:0007669"/>
    <property type="project" value="UniProtKB-KW"/>
</dbReference>
<dbReference type="Pfam" id="PF07463">
    <property type="entry name" value="NUMOD4"/>
    <property type="match status" value="1"/>
</dbReference>
<dbReference type="InterPro" id="IPR003615">
    <property type="entry name" value="HNH_nuc"/>
</dbReference>
<keyword evidence="2" id="KW-0255">Endonuclease</keyword>
<evidence type="ECO:0000313" key="3">
    <source>
        <dbReference type="Proteomes" id="UP000827296"/>
    </source>
</evidence>
<evidence type="ECO:0000313" key="2">
    <source>
        <dbReference type="EMBL" id="QYI86586.1"/>
    </source>
</evidence>
<organism evidence="2 3">
    <name type="scientific">Enterococcus phage SSsP-1</name>
    <dbReference type="NCBI Taxonomy" id="2859527"/>
    <lineage>
        <taxon>Viruses</taxon>
        <taxon>Duplodnaviria</taxon>
        <taxon>Heunggongvirae</taxon>
        <taxon>Uroviricota</taxon>
        <taxon>Caudoviricetes</taxon>
        <taxon>Saphexavirus</taxon>
        <taxon>Saphexavirus SSsP1</taxon>
    </lineage>
</organism>
<reference evidence="2 3" key="1">
    <citation type="journal article" date="2022" name="Viruses">
        <title>Two Novel Lytic Bacteriophages Infecting Enterococcus spp. Are Promising Candidates for Targeted Antibacterial Therapy.</title>
        <authorList>
            <person name="Tkachev P.V."/>
            <person name="Pchelin I.M."/>
            <person name="Azarov D.V."/>
            <person name="Gorshkov A.N."/>
            <person name="Shamova O.V."/>
            <person name="Dmitriev A.V."/>
            <person name="Goncharov A.E."/>
        </authorList>
    </citation>
    <scope>NUCLEOTIDE SEQUENCE [LARGE SCALE GENOMIC DNA]</scope>
</reference>
<keyword evidence="2" id="KW-0540">Nuclease</keyword>
<dbReference type="InterPro" id="IPR044925">
    <property type="entry name" value="His-Me_finger_sf"/>
</dbReference>
<dbReference type="Gene3D" id="1.10.10.10">
    <property type="entry name" value="Winged helix-like DNA-binding domain superfamily/Winged helix DNA-binding domain"/>
    <property type="match status" value="1"/>
</dbReference>
<keyword evidence="2" id="KW-0378">Hydrolase</keyword>
<dbReference type="SUPFAM" id="SSF54060">
    <property type="entry name" value="His-Me finger endonucleases"/>
    <property type="match status" value="1"/>
</dbReference>
<dbReference type="Gene3D" id="3.90.75.20">
    <property type="match status" value="1"/>
</dbReference>
<dbReference type="SMART" id="SM00507">
    <property type="entry name" value="HNHc"/>
    <property type="match status" value="1"/>
</dbReference>
<name>A0AAE7WEE4_9CAUD</name>